<dbReference type="AlphaFoldDB" id="A0A1V6Z0D5"/>
<dbReference type="EMBL" id="MOOB01000006">
    <property type="protein sequence ID" value="OQE92988.1"/>
    <property type="molecule type" value="Genomic_DNA"/>
</dbReference>
<evidence type="ECO:0000313" key="3">
    <source>
        <dbReference type="Proteomes" id="UP000191691"/>
    </source>
</evidence>
<accession>A0A1V6Z0D5</accession>
<gene>
    <name evidence="2" type="ORF">PENNAL_c0006G04710</name>
</gene>
<reference evidence="3" key="1">
    <citation type="journal article" date="2017" name="Nat. Microbiol.">
        <title>Global analysis of biosynthetic gene clusters reveals vast potential of secondary metabolite production in Penicillium species.</title>
        <authorList>
            <person name="Nielsen J.C."/>
            <person name="Grijseels S."/>
            <person name="Prigent S."/>
            <person name="Ji B."/>
            <person name="Dainat J."/>
            <person name="Nielsen K.F."/>
            <person name="Frisvad J.C."/>
            <person name="Workman M."/>
            <person name="Nielsen J."/>
        </authorList>
    </citation>
    <scope>NUCLEOTIDE SEQUENCE [LARGE SCALE GENOMIC DNA]</scope>
    <source>
        <strain evidence="3">IBT 13039</strain>
    </source>
</reference>
<proteinExistence type="predicted"/>
<organism evidence="2 3">
    <name type="scientific">Penicillium nalgiovense</name>
    <dbReference type="NCBI Taxonomy" id="60175"/>
    <lineage>
        <taxon>Eukaryota</taxon>
        <taxon>Fungi</taxon>
        <taxon>Dikarya</taxon>
        <taxon>Ascomycota</taxon>
        <taxon>Pezizomycotina</taxon>
        <taxon>Eurotiomycetes</taxon>
        <taxon>Eurotiomycetidae</taxon>
        <taxon>Eurotiales</taxon>
        <taxon>Aspergillaceae</taxon>
        <taxon>Penicillium</taxon>
    </lineage>
</organism>
<evidence type="ECO:0000256" key="1">
    <source>
        <dbReference type="SAM" id="MobiDB-lite"/>
    </source>
</evidence>
<name>A0A1V6Z0D5_PENNA</name>
<dbReference type="Proteomes" id="UP000191691">
    <property type="component" value="Unassembled WGS sequence"/>
</dbReference>
<keyword evidence="3" id="KW-1185">Reference proteome</keyword>
<sequence length="128" mass="14099">MAMEGTYKHQSKAKGHKKARRHHRGGQKVRGPPPRLNFLLLLLLHHLLPLRRPLAPATSWTANINATAQGSPGVEPDLLSRLVQVSQSEAELLVRFPGKIREGSACEDFVENPLVEDEPGQESTQGPC</sequence>
<feature type="compositionally biased region" description="Basic residues" evidence="1">
    <location>
        <begin position="9"/>
        <end position="27"/>
    </location>
</feature>
<evidence type="ECO:0000313" key="2">
    <source>
        <dbReference type="EMBL" id="OQE92988.1"/>
    </source>
</evidence>
<feature type="region of interest" description="Disordered" evidence="1">
    <location>
        <begin position="1"/>
        <end position="34"/>
    </location>
</feature>
<comment type="caution">
    <text evidence="2">The sequence shown here is derived from an EMBL/GenBank/DDBJ whole genome shotgun (WGS) entry which is preliminary data.</text>
</comment>
<protein>
    <submittedName>
        <fullName evidence="2">Uncharacterized protein</fullName>
    </submittedName>
</protein>